<feature type="domain" description="AN1-type" evidence="16">
    <location>
        <begin position="1441"/>
        <end position="1489"/>
    </location>
</feature>
<evidence type="ECO:0000259" key="14">
    <source>
        <dbReference type="PROSITE" id="PS50199"/>
    </source>
</evidence>
<name>A0A6P6XRZ0_DERPT</name>
<feature type="domain" description="AN1-type" evidence="16">
    <location>
        <begin position="1350"/>
        <end position="1398"/>
    </location>
</feature>
<dbReference type="CDD" id="cd00044">
    <property type="entry name" value="CysPc"/>
    <property type="match status" value="1"/>
</dbReference>
<dbReference type="Gene3D" id="3.90.70.10">
    <property type="entry name" value="Cysteine proteinases"/>
    <property type="match status" value="1"/>
</dbReference>
<dbReference type="Gene3D" id="2.30.30.380">
    <property type="entry name" value="Zn-finger domain of Sec23/24"/>
    <property type="match status" value="2"/>
</dbReference>
<dbReference type="Pfam" id="PF01428">
    <property type="entry name" value="zf-AN1"/>
    <property type="match status" value="2"/>
</dbReference>
<dbReference type="PANTHER" id="PTHR10183">
    <property type="entry name" value="CALPAIN"/>
    <property type="match status" value="1"/>
</dbReference>
<evidence type="ECO:0000256" key="3">
    <source>
        <dbReference type="ARBA" id="ARBA00022670"/>
    </source>
</evidence>
<feature type="region of interest" description="Disordered" evidence="13">
    <location>
        <begin position="400"/>
        <end position="446"/>
    </location>
</feature>
<dbReference type="GO" id="GO:0006508">
    <property type="term" value="P:proteolysis"/>
    <property type="evidence" value="ECO:0007669"/>
    <property type="project" value="UniProtKB-KW"/>
</dbReference>
<evidence type="ECO:0000259" key="16">
    <source>
        <dbReference type="PROSITE" id="PS51039"/>
    </source>
</evidence>
<evidence type="ECO:0000256" key="6">
    <source>
        <dbReference type="ARBA" id="ARBA00022771"/>
    </source>
</evidence>
<dbReference type="InterPro" id="IPR038765">
    <property type="entry name" value="Papain-like_cys_pep_sf"/>
</dbReference>
<evidence type="ECO:0000256" key="12">
    <source>
        <dbReference type="PROSITE-ProRule" id="PRU00322"/>
    </source>
</evidence>
<evidence type="ECO:0000313" key="18">
    <source>
        <dbReference type="RefSeq" id="XP_027195621.1"/>
    </source>
</evidence>
<dbReference type="SMART" id="SM00547">
    <property type="entry name" value="ZnF_RBZ"/>
    <property type="match status" value="5"/>
</dbReference>
<evidence type="ECO:0000256" key="7">
    <source>
        <dbReference type="ARBA" id="ARBA00022801"/>
    </source>
</evidence>
<feature type="region of interest" description="Disordered" evidence="13">
    <location>
        <begin position="1069"/>
        <end position="1093"/>
    </location>
</feature>
<evidence type="ECO:0000256" key="4">
    <source>
        <dbReference type="ARBA" id="ARBA00022723"/>
    </source>
</evidence>
<dbReference type="InterPro" id="IPR001300">
    <property type="entry name" value="Peptidase_C2_calpain_cat"/>
</dbReference>
<keyword evidence="9" id="KW-0862">Zinc</keyword>
<dbReference type="OrthoDB" id="424753at2759"/>
<dbReference type="PROSITE" id="PS50199">
    <property type="entry name" value="ZF_RANBP2_2"/>
    <property type="match status" value="2"/>
</dbReference>
<feature type="active site" evidence="10 11">
    <location>
        <position position="776"/>
    </location>
</feature>
<gene>
    <name evidence="18" type="primary">LOC113790185</name>
</gene>
<dbReference type="PROSITE" id="PS00139">
    <property type="entry name" value="THIOL_PROTEASE_CYS"/>
    <property type="match status" value="1"/>
</dbReference>
<feature type="active site" evidence="10 11">
    <location>
        <position position="967"/>
    </location>
</feature>
<dbReference type="SUPFAM" id="SSF118310">
    <property type="entry name" value="AN1-like Zinc finger"/>
    <property type="match status" value="2"/>
</dbReference>
<dbReference type="GO" id="GO:0005737">
    <property type="term" value="C:cytoplasm"/>
    <property type="evidence" value="ECO:0007669"/>
    <property type="project" value="TreeGrafter"/>
</dbReference>
<dbReference type="InterPro" id="IPR000169">
    <property type="entry name" value="Pept_cys_AS"/>
</dbReference>
<evidence type="ECO:0000256" key="1">
    <source>
        <dbReference type="ARBA" id="ARBA00007623"/>
    </source>
</evidence>
<accession>A0A6P6XRZ0</accession>
<keyword evidence="7 11" id="KW-0378">Hydrolase</keyword>
<dbReference type="OMA" id="CKIRNDW"/>
<evidence type="ECO:0000256" key="8">
    <source>
        <dbReference type="ARBA" id="ARBA00022807"/>
    </source>
</evidence>
<dbReference type="InterPro" id="IPR057357">
    <property type="entry name" value="Znf-C2H2_ZFAND2A/B"/>
</dbReference>
<feature type="region of interest" description="Disordered" evidence="13">
    <location>
        <begin position="123"/>
        <end position="143"/>
    </location>
</feature>
<dbReference type="FunFam" id="3.90.70.10:FF:000010">
    <property type="entry name" value="Calpain 15"/>
    <property type="match status" value="1"/>
</dbReference>
<keyword evidence="3 11" id="KW-0645">Protease</keyword>
<organism evidence="17 18">
    <name type="scientific">Dermatophagoides pteronyssinus</name>
    <name type="common">European house dust mite</name>
    <dbReference type="NCBI Taxonomy" id="6956"/>
    <lineage>
        <taxon>Eukaryota</taxon>
        <taxon>Metazoa</taxon>
        <taxon>Ecdysozoa</taxon>
        <taxon>Arthropoda</taxon>
        <taxon>Chelicerata</taxon>
        <taxon>Arachnida</taxon>
        <taxon>Acari</taxon>
        <taxon>Acariformes</taxon>
        <taxon>Sarcoptiformes</taxon>
        <taxon>Astigmata</taxon>
        <taxon>Psoroptidia</taxon>
        <taxon>Analgoidea</taxon>
        <taxon>Pyroglyphidae</taxon>
        <taxon>Dermatophagoidinae</taxon>
        <taxon>Dermatophagoides</taxon>
    </lineage>
</organism>
<keyword evidence="2" id="KW-0597">Phosphoprotein</keyword>
<proteinExistence type="inferred from homology"/>
<dbReference type="InterPro" id="IPR000058">
    <property type="entry name" value="Znf_AN1"/>
</dbReference>
<evidence type="ECO:0000256" key="10">
    <source>
        <dbReference type="PIRSR" id="PIRSR622684-1"/>
    </source>
</evidence>
<dbReference type="InterPro" id="IPR001876">
    <property type="entry name" value="Znf_RanBP2"/>
</dbReference>
<feature type="domain" description="RanBP2-type" evidence="14">
    <location>
        <begin position="481"/>
        <end position="510"/>
    </location>
</feature>
<feature type="region of interest" description="Disordered" evidence="13">
    <location>
        <begin position="1591"/>
        <end position="1613"/>
    </location>
</feature>
<dbReference type="PRINTS" id="PR00704">
    <property type="entry name" value="CALPAIN"/>
</dbReference>
<dbReference type="PROSITE" id="PS51039">
    <property type="entry name" value="ZF_AN1"/>
    <property type="match status" value="2"/>
</dbReference>
<dbReference type="PROSITE" id="PS01358">
    <property type="entry name" value="ZF_RANBP2_1"/>
    <property type="match status" value="2"/>
</dbReference>
<reference evidence="18" key="1">
    <citation type="submission" date="2025-08" db="UniProtKB">
        <authorList>
            <consortium name="RefSeq"/>
        </authorList>
    </citation>
    <scope>IDENTIFICATION</scope>
    <source>
        <strain evidence="18">Airmid</strain>
    </source>
</reference>
<keyword evidence="4" id="KW-0479">Metal-binding</keyword>
<dbReference type="InterPro" id="IPR022684">
    <property type="entry name" value="Calpain_cysteine_protease"/>
</dbReference>
<dbReference type="Pfam" id="PF00648">
    <property type="entry name" value="Peptidase_C2"/>
    <property type="match status" value="1"/>
</dbReference>
<dbReference type="SUPFAM" id="SSF90209">
    <property type="entry name" value="Ran binding protein zinc finger-like"/>
    <property type="match status" value="1"/>
</dbReference>
<feature type="domain" description="Calpain catalytic" evidence="15">
    <location>
        <begin position="700"/>
        <end position="1023"/>
    </location>
</feature>
<feature type="compositionally biased region" description="Low complexity" evidence="13">
    <location>
        <begin position="571"/>
        <end position="589"/>
    </location>
</feature>
<keyword evidence="5" id="KW-0677">Repeat</keyword>
<dbReference type="RefSeq" id="XP_027195621.1">
    <property type="nucleotide sequence ID" value="XM_027339820.1"/>
</dbReference>
<evidence type="ECO:0000256" key="13">
    <source>
        <dbReference type="SAM" id="MobiDB-lite"/>
    </source>
</evidence>
<sequence>MNKSQNNSTTIAVADIETKPISPSKRFRHLQKDHVISNKQNKRTNYRHLFGCDTDFHSNLNNENNCSSSSSSLSNQMKILDKTLIKCIGKKHTKWLCQNCQFQQNLSTYSECANCGQQKSIKNKSNKFDNDRNSSIHQSSSRNHQFDCLDKRSHGHANVPVINHNKKWRILFRLLSDDLNFPPSSSSTTTTTTTSTLSNFASILVDMAKSTTAKNWKRNLDLSSSHYYYSNHNDDDKNLKTDQNNNNEKPEYYYSQTDLYTYLQTTLGCDVSGGGGGGGGNKRLIKIRHTNNNNNNIDKYRNWKCKICHYQYNVKTSYYCYICHTEHNGLEKQSATKQLLRQMVKNSKFWARINIESSPMTNVDQNEQPSITLDYLHHNDNNNIVSKSSTLCYNINRSQEEEKDDFENNNSDSDESNKNFDHYNDDNHEDDNENDSSSISSSTSSTSTISSFISESTSANNLYVCMNNFKIQEQNDNVGNQQTTWQCIKCTLINNDEQQFCSVCGGSRLNSVESESKTDKTNVINPLATYNKFVTTTINQQQQQQQWTCIKCTLRNSIDNDSICAACGYPQSSSSSSIQNPCSSQSSQTTRRRDLTRRNRSHWECSACTYLNSSDRFSCEICHQGRCVLTLKPINLSTSSTTTNDKSSEILAESEKSSLQDETLCHGESELMETLRRIEESESRRLWHSIVQFCLNNHMQFVDDSFPPSDQSLYHHIQPISLTTNAAINTLRLNTGPVQWLRPHQIQSDISSSQVRWAVFRTPLPSDILQGVLGNCWFLSALAVLAERSELVERVMITREICTQGVYQVRLCKDGQWKTVLVDDLLPCNLKGQLVYSQAKRNQLWIPLIEKAMAKLHGCYEALGSGRSIEGLSALTGAPCESISLQNPKSGMGQQQLSYNEQIDYDFIWAQLLSSRAAGFLMGASCGGGNMQVNESDYHTVGLRPRHAYSVLDVRNIDSLRLVRLRNPWGHFAWNGDWSDHSSLWTRKLREQLLPHGESEGVFWIAYVDLLKYFDSIDICKIRNDWNEIRLQGVLPPNAFDIDNIPVVLLTVSEPTEIELNLFQEGHRQSHLQQQQQQQQQQHQQQDWKRESSSIRRNAPLDLCVVLFKHNTDNNDNNDEQKQQSNNDDINLSTISMGSLVAHSKRQIRCFVGCHAILEKGIYTVMCLAFNHWNTKIVSFSHYPKFLLAIHSSKRLSVETITGPPFVLADTIIRLTMERGQRHEGREGMTAYYLTKGWAGLVVVVENRFGDRCVQVICDCTDSVNVVSTRSTLRTIDSIPPQHRQVVIVLTQLDGSGGFSIAHRLTHRLSYSSGLHDWGPFGTNHVPSIDRFMYGLHAPRPINILIMEFPDLGKHCALKDCNRLDFLPIKCSACSKIYCSEHYMYQTHNCESNPFEQDHQVPICPICDRPVSLKFGESLDEKVSEHIDRNCDGGQTNKKKTVYKNRCSVDGCRQKELIKLECNQCGLNHCLRHRHPTDHNCNGRNNNNKTRSIHPLVAKYDNQNNSTTTIKSPINIPQSLNSFTQKSLSTIDQIRTNVVRTFQRNPITTNNSNTVPASVTINSNINHLQGDLTEEEALNIAIAESLSTNTTTTQQQQQQQSTNNRSQENCKIF</sequence>
<dbReference type="PANTHER" id="PTHR10183:SF382">
    <property type="entry name" value="CALPAIN-15"/>
    <property type="match status" value="1"/>
</dbReference>
<feature type="compositionally biased region" description="Basic and acidic residues" evidence="13">
    <location>
        <begin position="415"/>
        <end position="426"/>
    </location>
</feature>
<protein>
    <submittedName>
        <fullName evidence="18">Uncharacterized protein LOC113790185</fullName>
    </submittedName>
</protein>
<feature type="compositionally biased region" description="Low complexity" evidence="13">
    <location>
        <begin position="1591"/>
        <end position="1607"/>
    </location>
</feature>
<dbReference type="Pfam" id="PF25403">
    <property type="entry name" value="zf-C2H2_ZFAND2"/>
    <property type="match status" value="1"/>
</dbReference>
<dbReference type="GO" id="GO:0008270">
    <property type="term" value="F:zinc ion binding"/>
    <property type="evidence" value="ECO:0007669"/>
    <property type="project" value="UniProtKB-KW"/>
</dbReference>
<dbReference type="SMART" id="SM00154">
    <property type="entry name" value="ZnF_AN1"/>
    <property type="match status" value="2"/>
</dbReference>
<evidence type="ECO:0000256" key="2">
    <source>
        <dbReference type="ARBA" id="ARBA00022553"/>
    </source>
</evidence>
<evidence type="ECO:0000256" key="9">
    <source>
        <dbReference type="ARBA" id="ARBA00022833"/>
    </source>
</evidence>
<keyword evidence="6 12" id="KW-0863">Zinc-finger</keyword>
<evidence type="ECO:0000256" key="11">
    <source>
        <dbReference type="PROSITE-ProRule" id="PRU00239"/>
    </source>
</evidence>
<feature type="compositionally biased region" description="Low complexity" evidence="13">
    <location>
        <begin position="435"/>
        <end position="446"/>
    </location>
</feature>
<feature type="domain" description="RanBP2-type" evidence="14">
    <location>
        <begin position="597"/>
        <end position="628"/>
    </location>
</feature>
<evidence type="ECO:0000313" key="17">
    <source>
        <dbReference type="Proteomes" id="UP000515146"/>
    </source>
</evidence>
<dbReference type="InterPro" id="IPR035896">
    <property type="entry name" value="AN1-like_Znf"/>
</dbReference>
<dbReference type="SUPFAM" id="SSF54001">
    <property type="entry name" value="Cysteine proteinases"/>
    <property type="match status" value="1"/>
</dbReference>
<dbReference type="Proteomes" id="UP000515146">
    <property type="component" value="Unplaced"/>
</dbReference>
<dbReference type="GO" id="GO:0004198">
    <property type="term" value="F:calcium-dependent cysteine-type endopeptidase activity"/>
    <property type="evidence" value="ECO:0007669"/>
    <property type="project" value="InterPro"/>
</dbReference>
<feature type="compositionally biased region" description="Low complexity" evidence="13">
    <location>
        <begin position="1073"/>
        <end position="1085"/>
    </location>
</feature>
<evidence type="ECO:0000256" key="5">
    <source>
        <dbReference type="ARBA" id="ARBA00022737"/>
    </source>
</evidence>
<dbReference type="PROSITE" id="PS50203">
    <property type="entry name" value="CALPAIN_CAT"/>
    <property type="match status" value="1"/>
</dbReference>
<dbReference type="SMART" id="SM00230">
    <property type="entry name" value="CysPc"/>
    <property type="match status" value="1"/>
</dbReference>
<dbReference type="KEGG" id="dpte:113790185"/>
<keyword evidence="8 11" id="KW-0788">Thiol protease</keyword>
<comment type="similarity">
    <text evidence="1">Belongs to the peptidase C2 family.</text>
</comment>
<dbReference type="Gene3D" id="4.10.1110.10">
    <property type="entry name" value="AN1-like Zinc finger"/>
    <property type="match status" value="2"/>
</dbReference>
<evidence type="ECO:0000259" key="15">
    <source>
        <dbReference type="PROSITE" id="PS50203"/>
    </source>
</evidence>
<dbReference type="InParanoid" id="A0A6P6XRZ0"/>
<feature type="region of interest" description="Disordered" evidence="13">
    <location>
        <begin position="571"/>
        <end position="595"/>
    </location>
</feature>
<dbReference type="Gene3D" id="4.10.1060.10">
    <property type="entry name" value="Zinc finger, RanBP2-type"/>
    <property type="match status" value="1"/>
</dbReference>
<feature type="active site" evidence="10 11">
    <location>
        <position position="947"/>
    </location>
</feature>
<dbReference type="InterPro" id="IPR036443">
    <property type="entry name" value="Znf_RanBP2_sf"/>
</dbReference>
<keyword evidence="17" id="KW-1185">Reference proteome</keyword>